<feature type="transmembrane region" description="Helical" evidence="1">
    <location>
        <begin position="97"/>
        <end position="119"/>
    </location>
</feature>
<comment type="caution">
    <text evidence="2">The sequence shown here is derived from an EMBL/GenBank/DDBJ whole genome shotgun (WGS) entry which is preliminary data.</text>
</comment>
<proteinExistence type="predicted"/>
<evidence type="ECO:0000256" key="1">
    <source>
        <dbReference type="SAM" id="Phobius"/>
    </source>
</evidence>
<evidence type="ECO:0000313" key="2">
    <source>
        <dbReference type="EMBL" id="TGD72476.1"/>
    </source>
</evidence>
<feature type="transmembrane region" description="Helical" evidence="1">
    <location>
        <begin position="229"/>
        <end position="248"/>
    </location>
</feature>
<protein>
    <recommendedName>
        <fullName evidence="4">Glycosyltransferase RgtA/B/C/D-like domain-containing protein</fullName>
    </recommendedName>
</protein>
<feature type="transmembrane region" description="Helical" evidence="1">
    <location>
        <begin position="286"/>
        <end position="314"/>
    </location>
</feature>
<dbReference type="RefSeq" id="WP_135444629.1">
    <property type="nucleotide sequence ID" value="NZ_SRLE01000009.1"/>
</dbReference>
<organism evidence="2 3">
    <name type="scientific">Mangrovimicrobium sediminis</name>
    <dbReference type="NCBI Taxonomy" id="2562682"/>
    <lineage>
        <taxon>Bacteria</taxon>
        <taxon>Pseudomonadati</taxon>
        <taxon>Pseudomonadota</taxon>
        <taxon>Gammaproteobacteria</taxon>
        <taxon>Cellvibrionales</taxon>
        <taxon>Halieaceae</taxon>
        <taxon>Mangrovimicrobium</taxon>
    </lineage>
</organism>
<dbReference type="OrthoDB" id="5761505at2"/>
<keyword evidence="1" id="KW-0472">Membrane</keyword>
<name>A0A4Z0LZ67_9GAMM</name>
<feature type="transmembrane region" description="Helical" evidence="1">
    <location>
        <begin position="384"/>
        <end position="402"/>
    </location>
</feature>
<accession>A0A4Z0LZ67</accession>
<sequence length="477" mass="52503">MSALLGALLAIALPWLVGGVWVYWLLGRYARYNTFVVLGHGYLLGVFLATAALRAWGLTGLALNFWGPASALALLGFAGAALAWRRPVLQPPAPARAALPGWQLGLAALLLLLLAWRYLTIGEELLLRPLYPWDAWMNWSPKAIVWFHYREFTPFVSPNDWLLLPPEDRAYTLGAFNAWKYPVGVPLLELWGMLAVGSSDSSLVFLPWVAVALALAAILYGHLRLAGAALPLAVLGVYLLFSQPFVNVHSALAGYADLWVAATFAAAVFALTEWEERRSLVYAGLALAYAAFCAQLKIPGIILAGMIIALLVAIRLDWRRLLLLALPALALLVVVLTWGIHLQIPGLGPLTLSAQQVTIPAVGDFRIEFHPVQDALLRANFLMINWHLLWYVTAAALVLSLLRPRLLRATLGSWLALVLCVAFLLFVYFFTGRYRFALDYSQVNRAFLYAAPLAVFFVCRLLGRLENTPAKPADRAG</sequence>
<feature type="transmembrane region" description="Helical" evidence="1">
    <location>
        <begin position="446"/>
        <end position="463"/>
    </location>
</feature>
<dbReference type="AlphaFoldDB" id="A0A4Z0LZ67"/>
<dbReference type="EMBL" id="SRLE01000009">
    <property type="protein sequence ID" value="TGD72476.1"/>
    <property type="molecule type" value="Genomic_DNA"/>
</dbReference>
<evidence type="ECO:0000313" key="3">
    <source>
        <dbReference type="Proteomes" id="UP000298050"/>
    </source>
</evidence>
<gene>
    <name evidence="2" type="ORF">E4634_13155</name>
</gene>
<keyword evidence="1" id="KW-0812">Transmembrane</keyword>
<feature type="transmembrane region" description="Helical" evidence="1">
    <location>
        <begin position="203"/>
        <end position="223"/>
    </location>
</feature>
<dbReference type="Proteomes" id="UP000298050">
    <property type="component" value="Unassembled WGS sequence"/>
</dbReference>
<feature type="transmembrane region" description="Helical" evidence="1">
    <location>
        <begin position="35"/>
        <end position="53"/>
    </location>
</feature>
<feature type="transmembrane region" description="Helical" evidence="1">
    <location>
        <begin position="65"/>
        <end position="85"/>
    </location>
</feature>
<feature type="transmembrane region" description="Helical" evidence="1">
    <location>
        <begin position="414"/>
        <end position="434"/>
    </location>
</feature>
<keyword evidence="1" id="KW-1133">Transmembrane helix</keyword>
<feature type="transmembrane region" description="Helical" evidence="1">
    <location>
        <begin position="321"/>
        <end position="340"/>
    </location>
</feature>
<evidence type="ECO:0008006" key="4">
    <source>
        <dbReference type="Google" id="ProtNLM"/>
    </source>
</evidence>
<keyword evidence="3" id="KW-1185">Reference proteome</keyword>
<reference evidence="2 3" key="1">
    <citation type="submission" date="2019-04" db="EMBL/GenBank/DDBJ databases">
        <title>Taxonomy of novel Haliea sp. from mangrove soil of West Coast of India.</title>
        <authorList>
            <person name="Verma A."/>
            <person name="Kumar P."/>
            <person name="Krishnamurthi S."/>
        </authorList>
    </citation>
    <scope>NUCLEOTIDE SEQUENCE [LARGE SCALE GENOMIC DNA]</scope>
    <source>
        <strain evidence="2 3">SAOS-164</strain>
    </source>
</reference>
<feature type="transmembrane region" description="Helical" evidence="1">
    <location>
        <begin position="255"/>
        <end position="274"/>
    </location>
</feature>